<feature type="region of interest" description="Disordered" evidence="1">
    <location>
        <begin position="25"/>
        <end position="60"/>
    </location>
</feature>
<dbReference type="EMBL" id="BQNB010008754">
    <property type="protein sequence ID" value="GJS53858.1"/>
    <property type="molecule type" value="Genomic_DNA"/>
</dbReference>
<gene>
    <name evidence="2" type="ORF">Tco_0627220</name>
</gene>
<reference evidence="2" key="1">
    <citation type="journal article" date="2022" name="Int. J. Mol. Sci.">
        <title>Draft Genome of Tanacetum Coccineum: Genomic Comparison of Closely Related Tanacetum-Family Plants.</title>
        <authorList>
            <person name="Yamashiro T."/>
            <person name="Shiraishi A."/>
            <person name="Nakayama K."/>
            <person name="Satake H."/>
        </authorList>
    </citation>
    <scope>NUCLEOTIDE SEQUENCE</scope>
</reference>
<reference evidence="2" key="2">
    <citation type="submission" date="2022-01" db="EMBL/GenBank/DDBJ databases">
        <authorList>
            <person name="Yamashiro T."/>
            <person name="Shiraishi A."/>
            <person name="Satake H."/>
            <person name="Nakayama K."/>
        </authorList>
    </citation>
    <scope>NUCLEOTIDE SEQUENCE</scope>
</reference>
<proteinExistence type="predicted"/>
<sequence length="104" mass="11716">MNDSLGSINENGFFKDDINLDQLGSTMDKLMEENQSKHDATSDSDDSEIEEVSMPFGIPGGSLDDLEEDLDCYDGCGAQFYDLTEQEKAICDRYDIRLNSRCRK</sequence>
<organism evidence="2 3">
    <name type="scientific">Tanacetum coccineum</name>
    <dbReference type="NCBI Taxonomy" id="301880"/>
    <lineage>
        <taxon>Eukaryota</taxon>
        <taxon>Viridiplantae</taxon>
        <taxon>Streptophyta</taxon>
        <taxon>Embryophyta</taxon>
        <taxon>Tracheophyta</taxon>
        <taxon>Spermatophyta</taxon>
        <taxon>Magnoliopsida</taxon>
        <taxon>eudicotyledons</taxon>
        <taxon>Gunneridae</taxon>
        <taxon>Pentapetalae</taxon>
        <taxon>asterids</taxon>
        <taxon>campanulids</taxon>
        <taxon>Asterales</taxon>
        <taxon>Asteraceae</taxon>
        <taxon>Asteroideae</taxon>
        <taxon>Anthemideae</taxon>
        <taxon>Anthemidinae</taxon>
        <taxon>Tanacetum</taxon>
    </lineage>
</organism>
<dbReference type="Proteomes" id="UP001151760">
    <property type="component" value="Unassembled WGS sequence"/>
</dbReference>
<protein>
    <submittedName>
        <fullName evidence="2">Uncharacterized protein</fullName>
    </submittedName>
</protein>
<name>A0ABQ4WM23_9ASTR</name>
<evidence type="ECO:0000256" key="1">
    <source>
        <dbReference type="SAM" id="MobiDB-lite"/>
    </source>
</evidence>
<feature type="compositionally biased region" description="Basic and acidic residues" evidence="1">
    <location>
        <begin position="29"/>
        <end position="41"/>
    </location>
</feature>
<accession>A0ABQ4WM23</accession>
<evidence type="ECO:0000313" key="2">
    <source>
        <dbReference type="EMBL" id="GJS53858.1"/>
    </source>
</evidence>
<comment type="caution">
    <text evidence="2">The sequence shown here is derived from an EMBL/GenBank/DDBJ whole genome shotgun (WGS) entry which is preliminary data.</text>
</comment>
<keyword evidence="3" id="KW-1185">Reference proteome</keyword>
<evidence type="ECO:0000313" key="3">
    <source>
        <dbReference type="Proteomes" id="UP001151760"/>
    </source>
</evidence>
<feature type="compositionally biased region" description="Acidic residues" evidence="1">
    <location>
        <begin position="42"/>
        <end position="51"/>
    </location>
</feature>